<dbReference type="STRING" id="560819.SAMN05428998_11828"/>
<feature type="transmembrane region" description="Helical" evidence="1">
    <location>
        <begin position="55"/>
        <end position="73"/>
    </location>
</feature>
<feature type="transmembrane region" description="Helical" evidence="1">
    <location>
        <begin position="174"/>
        <end position="193"/>
    </location>
</feature>
<feature type="transmembrane region" description="Helical" evidence="1">
    <location>
        <begin position="109"/>
        <end position="130"/>
    </location>
</feature>
<feature type="transmembrane region" description="Helical" evidence="1">
    <location>
        <begin position="20"/>
        <end position="43"/>
    </location>
</feature>
<dbReference type="RefSeq" id="WP_085124394.1">
    <property type="nucleotide sequence ID" value="NZ_FWZX01000018.1"/>
</dbReference>
<accession>A0A1Y6CAB2</accession>
<reference evidence="2 3" key="1">
    <citation type="submission" date="2017-04" db="EMBL/GenBank/DDBJ databases">
        <authorList>
            <person name="Afonso C.L."/>
            <person name="Miller P.J."/>
            <person name="Scott M.A."/>
            <person name="Spackman E."/>
            <person name="Goraichik I."/>
            <person name="Dimitrov K.M."/>
            <person name="Suarez D.L."/>
            <person name="Swayne D.E."/>
        </authorList>
    </citation>
    <scope>NUCLEOTIDE SEQUENCE [LARGE SCALE GENOMIC DNA]</scope>
    <source>
        <strain evidence="2 3">USBA 355</strain>
    </source>
</reference>
<feature type="transmembrane region" description="Helical" evidence="1">
    <location>
        <begin position="136"/>
        <end position="154"/>
    </location>
</feature>
<dbReference type="Proteomes" id="UP000192917">
    <property type="component" value="Unassembled WGS sequence"/>
</dbReference>
<organism evidence="2 3">
    <name type="scientific">Tistlia consotensis USBA 355</name>
    <dbReference type="NCBI Taxonomy" id="560819"/>
    <lineage>
        <taxon>Bacteria</taxon>
        <taxon>Pseudomonadati</taxon>
        <taxon>Pseudomonadota</taxon>
        <taxon>Alphaproteobacteria</taxon>
        <taxon>Rhodospirillales</taxon>
        <taxon>Rhodovibrionaceae</taxon>
        <taxon>Tistlia</taxon>
    </lineage>
</organism>
<dbReference type="AlphaFoldDB" id="A0A1Y6CAB2"/>
<dbReference type="EMBL" id="FWZX01000018">
    <property type="protein sequence ID" value="SMF51411.1"/>
    <property type="molecule type" value="Genomic_DNA"/>
</dbReference>
<evidence type="ECO:0000313" key="2">
    <source>
        <dbReference type="EMBL" id="SMF51411.1"/>
    </source>
</evidence>
<keyword evidence="1" id="KW-1133">Transmembrane helix</keyword>
<keyword evidence="3" id="KW-1185">Reference proteome</keyword>
<evidence type="ECO:0000256" key="1">
    <source>
        <dbReference type="SAM" id="Phobius"/>
    </source>
</evidence>
<name>A0A1Y6CAB2_9PROT</name>
<sequence length="230" mass="24609">MALPTALTSLLTPLLTPYGLLLACHVIGGTLALAAGLTAMVAVKGGLWHRRAGRIFAVAMLAIVADALVMAVLKPNAFLFLVGLFSLYLVAVGWRAARLRDGRPRRLDWALAAAMLSAASVMIAWGLLQLARGEAFPGPVLLVFGLIGGGQAVADLRLFRRGGPQGALRICRHLGHMTGGFVAALTAFTVVNAQFLPELARWLGPTLLLAPVIVWWRWRLRRPAQRRAAA</sequence>
<keyword evidence="1" id="KW-0472">Membrane</keyword>
<proteinExistence type="predicted"/>
<gene>
    <name evidence="2" type="ORF">SAMN05428998_11828</name>
</gene>
<feature type="transmembrane region" description="Helical" evidence="1">
    <location>
        <begin position="199"/>
        <end position="218"/>
    </location>
</feature>
<feature type="transmembrane region" description="Helical" evidence="1">
    <location>
        <begin position="79"/>
        <end position="97"/>
    </location>
</feature>
<protein>
    <submittedName>
        <fullName evidence="2">Predicted membrane protein</fullName>
    </submittedName>
</protein>
<keyword evidence="1" id="KW-0812">Transmembrane</keyword>
<evidence type="ECO:0000313" key="3">
    <source>
        <dbReference type="Proteomes" id="UP000192917"/>
    </source>
</evidence>